<dbReference type="PROSITE" id="PS51727">
    <property type="entry name" value="CBP_P300_HAT"/>
    <property type="match status" value="1"/>
</dbReference>
<evidence type="ECO:0000313" key="16">
    <source>
        <dbReference type="Proteomes" id="UP000017836"/>
    </source>
</evidence>
<proteinExistence type="predicted"/>
<dbReference type="GO" id="GO:0008270">
    <property type="term" value="F:zinc ion binding"/>
    <property type="evidence" value="ECO:0007669"/>
    <property type="project" value="UniProtKB-KW"/>
</dbReference>
<feature type="transmembrane region" description="Helical" evidence="13">
    <location>
        <begin position="518"/>
        <end position="539"/>
    </location>
</feature>
<dbReference type="AlphaFoldDB" id="W1PSV4"/>
<keyword evidence="13" id="KW-1133">Transmembrane helix</keyword>
<dbReference type="Pfam" id="PF00628">
    <property type="entry name" value="PHD"/>
    <property type="match status" value="1"/>
</dbReference>
<dbReference type="GO" id="GO:0045944">
    <property type="term" value="P:positive regulation of transcription by RNA polymerase II"/>
    <property type="evidence" value="ECO:0000318"/>
    <property type="project" value="GO_Central"/>
</dbReference>
<keyword evidence="7" id="KW-0862">Zinc</keyword>
<dbReference type="Proteomes" id="UP000017836">
    <property type="component" value="Unassembled WGS sequence"/>
</dbReference>
<evidence type="ECO:0000256" key="11">
    <source>
        <dbReference type="ARBA" id="ARBA00023242"/>
    </source>
</evidence>
<evidence type="ECO:0000256" key="2">
    <source>
        <dbReference type="ARBA" id="ARBA00004123"/>
    </source>
</evidence>
<dbReference type="InterPro" id="IPR031162">
    <property type="entry name" value="CBP_P300_HAT"/>
</dbReference>
<dbReference type="Gramene" id="ERN10345">
    <property type="protein sequence ID" value="ERN10345"/>
    <property type="gene ID" value="AMTR_s00026p00063570"/>
</dbReference>
<evidence type="ECO:0000256" key="9">
    <source>
        <dbReference type="ARBA" id="ARBA00023015"/>
    </source>
</evidence>
<dbReference type="EC" id="2.3.1.48" evidence="3"/>
<dbReference type="InterPro" id="IPR013083">
    <property type="entry name" value="Znf_RING/FYVE/PHD"/>
</dbReference>
<evidence type="ECO:0000313" key="15">
    <source>
        <dbReference type="EMBL" id="ERN10345.1"/>
    </source>
</evidence>
<dbReference type="PANTHER" id="PTHR13808:SF1">
    <property type="entry name" value="HISTONE ACETYLTRANSFERASE"/>
    <property type="match status" value="1"/>
</dbReference>
<evidence type="ECO:0000256" key="1">
    <source>
        <dbReference type="ARBA" id="ARBA00002581"/>
    </source>
</evidence>
<dbReference type="GO" id="GO:0005667">
    <property type="term" value="C:transcription regulator complex"/>
    <property type="evidence" value="ECO:0000318"/>
    <property type="project" value="GO_Central"/>
</dbReference>
<keyword evidence="4" id="KW-0808">Transferase</keyword>
<accession>W1PSV4</accession>
<dbReference type="STRING" id="13333.W1PSV4"/>
<sequence length="616" mass="69774">MAANVQLWKTNVHIMTVKDACFVCFWTRVITFEQKPSLNQPSNSGEADLIRSREEAMSSELLGDVQHPLKRMRVEQSESAMPTFTNEDCTNEVPYPISEVCILGKAKTGVQIKEPGFVDVGSSLPFCHESQGNKLENGMEHTSQESVVLLADPGAGTMHGTQKLRGASLLEYFTPEQIRTHINSPRQFVGPTKSKAEQRQAMQNSSNQSRCQLCCMENLSFALAVYCNLCGLHVKRDAIYYITSNGGKQSYICPRCFRGARGESIEVEGFQVFKSNFVEKKNIDELNEEWVQCSGCGSWNHQICALFNNRSYSGQTEYVCPYCFLQEVEGGKRNPLPQSDLHSAKDLPMTILSDQLEQRLLRRLNWEREERAKVSGKNFDEVPGAKDLVIRVFLSVDKKLLVSQRFLEIVKDESYSSEFPYKSKVILLFQKIEGVDVVFFACTSKNMVRNVHIQTIVVSVFHILILSSTSSLRLSLLLGRLFVLLYIEKFCLEIPFVRRGRILLWFTCSMHESTVVNLKYPASSGFACCVKFFIFVRIVMRPNKMLIARIKFPVTEGESIPFLLFLIAMLLAILTTHINSLRVEMNDPSSSTEDKDVVMLTLADAMPEQWRNGKGI</sequence>
<dbReference type="GO" id="GO:0004402">
    <property type="term" value="F:histone acetyltransferase activity"/>
    <property type="evidence" value="ECO:0000318"/>
    <property type="project" value="GO_Central"/>
</dbReference>
<evidence type="ECO:0000256" key="6">
    <source>
        <dbReference type="ARBA" id="ARBA00022771"/>
    </source>
</evidence>
<dbReference type="InterPro" id="IPR013178">
    <property type="entry name" value="Histone_AcTrfase_Rtt109/CBP"/>
</dbReference>
<dbReference type="eggNOG" id="KOG1778">
    <property type="taxonomic scope" value="Eukaryota"/>
</dbReference>
<dbReference type="HOGENOM" id="CLU_443694_0_0_1"/>
<evidence type="ECO:0000256" key="4">
    <source>
        <dbReference type="ARBA" id="ARBA00022679"/>
    </source>
</evidence>
<keyword evidence="6" id="KW-0863">Zinc-finger</keyword>
<gene>
    <name evidence="15" type="ORF">AMTR_s00026p00063570</name>
</gene>
<comment type="catalytic activity">
    <reaction evidence="12">
        <text>L-lysyl-[protein] + acetyl-CoA = N(6)-acetyl-L-lysyl-[protein] + CoA + H(+)</text>
        <dbReference type="Rhea" id="RHEA:45948"/>
        <dbReference type="Rhea" id="RHEA-COMP:9752"/>
        <dbReference type="Rhea" id="RHEA-COMP:10731"/>
        <dbReference type="ChEBI" id="CHEBI:15378"/>
        <dbReference type="ChEBI" id="CHEBI:29969"/>
        <dbReference type="ChEBI" id="CHEBI:57287"/>
        <dbReference type="ChEBI" id="CHEBI:57288"/>
        <dbReference type="ChEBI" id="CHEBI:61930"/>
        <dbReference type="EC" id="2.3.1.48"/>
    </reaction>
</comment>
<dbReference type="GO" id="GO:0003713">
    <property type="term" value="F:transcription coactivator activity"/>
    <property type="evidence" value="ECO:0000318"/>
    <property type="project" value="GO_Central"/>
</dbReference>
<dbReference type="PANTHER" id="PTHR13808">
    <property type="entry name" value="CBP/P300-RELATED"/>
    <property type="match status" value="1"/>
</dbReference>
<keyword evidence="11" id="KW-0539">Nucleus</keyword>
<organism evidence="15 16">
    <name type="scientific">Amborella trichopoda</name>
    <dbReference type="NCBI Taxonomy" id="13333"/>
    <lineage>
        <taxon>Eukaryota</taxon>
        <taxon>Viridiplantae</taxon>
        <taxon>Streptophyta</taxon>
        <taxon>Embryophyta</taxon>
        <taxon>Tracheophyta</taxon>
        <taxon>Spermatophyta</taxon>
        <taxon>Magnoliopsida</taxon>
        <taxon>Amborellales</taxon>
        <taxon>Amborellaceae</taxon>
        <taxon>Amborella</taxon>
    </lineage>
</organism>
<feature type="transmembrane region" description="Helical" evidence="13">
    <location>
        <begin position="560"/>
        <end position="578"/>
    </location>
</feature>
<feature type="domain" description="CBP/p300-type HAT" evidence="14">
    <location>
        <begin position="341"/>
        <end position="616"/>
    </location>
</feature>
<comment type="subcellular location">
    <subcellularLocation>
        <location evidence="2">Nucleus</location>
    </subcellularLocation>
</comment>
<evidence type="ECO:0000256" key="5">
    <source>
        <dbReference type="ARBA" id="ARBA00022723"/>
    </source>
</evidence>
<dbReference type="InterPro" id="IPR011011">
    <property type="entry name" value="Znf_FYVE_PHD"/>
</dbReference>
<dbReference type="Gene3D" id="3.30.40.10">
    <property type="entry name" value="Zinc/RING finger domain, C3HC4 (zinc finger)"/>
    <property type="match status" value="1"/>
</dbReference>
<evidence type="ECO:0000256" key="8">
    <source>
        <dbReference type="ARBA" id="ARBA00022853"/>
    </source>
</evidence>
<evidence type="ECO:0000256" key="13">
    <source>
        <dbReference type="SAM" id="Phobius"/>
    </source>
</evidence>
<name>W1PSV4_AMBTC</name>
<keyword evidence="10" id="KW-0804">Transcription</keyword>
<keyword evidence="8" id="KW-0156">Chromatin regulator</keyword>
<dbReference type="SUPFAM" id="SSF57903">
    <property type="entry name" value="FYVE/PHD zinc finger"/>
    <property type="match status" value="1"/>
</dbReference>
<dbReference type="EMBL" id="KI392852">
    <property type="protein sequence ID" value="ERN10345.1"/>
    <property type="molecule type" value="Genomic_DNA"/>
</dbReference>
<keyword evidence="5" id="KW-0479">Metal-binding</keyword>
<keyword evidence="13" id="KW-0472">Membrane</keyword>
<dbReference type="InterPro" id="IPR019787">
    <property type="entry name" value="Znf_PHD-finger"/>
</dbReference>
<dbReference type="GO" id="GO:0031490">
    <property type="term" value="F:chromatin DNA binding"/>
    <property type="evidence" value="ECO:0000318"/>
    <property type="project" value="GO_Central"/>
</dbReference>
<dbReference type="GO" id="GO:0000123">
    <property type="term" value="C:histone acetyltransferase complex"/>
    <property type="evidence" value="ECO:0000318"/>
    <property type="project" value="GO_Central"/>
</dbReference>
<comment type="function">
    <text evidence="1">Acetyltransferase enzyme. Acetylates histones, giving a specific tag for transcriptional activation.</text>
</comment>
<dbReference type="GO" id="GO:0005634">
    <property type="term" value="C:nucleus"/>
    <property type="evidence" value="ECO:0007669"/>
    <property type="project" value="UniProtKB-SubCell"/>
</dbReference>
<keyword evidence="16" id="KW-1185">Reference proteome</keyword>
<evidence type="ECO:0000256" key="10">
    <source>
        <dbReference type="ARBA" id="ARBA00023163"/>
    </source>
</evidence>
<protein>
    <recommendedName>
        <fullName evidence="3">histone acetyltransferase</fullName>
        <ecNumber evidence="3">2.3.1.48</ecNumber>
    </recommendedName>
</protein>
<evidence type="ECO:0000256" key="12">
    <source>
        <dbReference type="ARBA" id="ARBA00048017"/>
    </source>
</evidence>
<evidence type="ECO:0000259" key="14">
    <source>
        <dbReference type="PROSITE" id="PS51727"/>
    </source>
</evidence>
<keyword evidence="9" id="KW-0805">Transcription regulation</keyword>
<reference evidence="16" key="1">
    <citation type="journal article" date="2013" name="Science">
        <title>The Amborella genome and the evolution of flowering plants.</title>
        <authorList>
            <consortium name="Amborella Genome Project"/>
        </authorList>
    </citation>
    <scope>NUCLEOTIDE SEQUENCE [LARGE SCALE GENOMIC DNA]</scope>
</reference>
<evidence type="ECO:0000256" key="7">
    <source>
        <dbReference type="ARBA" id="ARBA00022833"/>
    </source>
</evidence>
<keyword evidence="13" id="KW-0812">Transmembrane</keyword>
<evidence type="ECO:0000256" key="3">
    <source>
        <dbReference type="ARBA" id="ARBA00013184"/>
    </source>
</evidence>